<accession>A0A419ET42</accession>
<evidence type="ECO:0000256" key="4">
    <source>
        <dbReference type="PROSITE-ProRule" id="PRU00335"/>
    </source>
</evidence>
<feature type="domain" description="HTH tetR-type" evidence="6">
    <location>
        <begin position="143"/>
        <end position="203"/>
    </location>
</feature>
<keyword evidence="3" id="KW-0804">Transcription</keyword>
<dbReference type="Pfam" id="PF17932">
    <property type="entry name" value="TetR_C_24"/>
    <property type="match status" value="1"/>
</dbReference>
<dbReference type="SUPFAM" id="SSF46689">
    <property type="entry name" value="Homeodomain-like"/>
    <property type="match status" value="1"/>
</dbReference>
<reference evidence="7 8" key="1">
    <citation type="journal article" date="2017" name="ISME J.">
        <title>Energy and carbon metabolisms in a deep terrestrial subsurface fluid microbial community.</title>
        <authorList>
            <person name="Momper L."/>
            <person name="Jungbluth S.P."/>
            <person name="Lee M.D."/>
            <person name="Amend J.P."/>
        </authorList>
    </citation>
    <scope>NUCLEOTIDE SEQUENCE [LARGE SCALE GENOMIC DNA]</scope>
    <source>
        <strain evidence="7">SURF_17</strain>
    </source>
</reference>
<dbReference type="Gene3D" id="1.10.357.10">
    <property type="entry name" value="Tetracycline Repressor, domain 2"/>
    <property type="match status" value="1"/>
</dbReference>
<dbReference type="AlphaFoldDB" id="A0A419ET42"/>
<comment type="caution">
    <text evidence="7">The sequence shown here is derived from an EMBL/GenBank/DDBJ whole genome shotgun (WGS) entry which is preliminary data.</text>
</comment>
<feature type="region of interest" description="Disordered" evidence="5">
    <location>
        <begin position="1"/>
        <end position="23"/>
    </location>
</feature>
<dbReference type="GO" id="GO:0000976">
    <property type="term" value="F:transcription cis-regulatory region binding"/>
    <property type="evidence" value="ECO:0007669"/>
    <property type="project" value="TreeGrafter"/>
</dbReference>
<dbReference type="PROSITE" id="PS50977">
    <property type="entry name" value="HTH_TETR_2"/>
    <property type="match status" value="1"/>
</dbReference>
<dbReference type="InterPro" id="IPR036271">
    <property type="entry name" value="Tet_transcr_reg_TetR-rel_C_sf"/>
</dbReference>
<evidence type="ECO:0000256" key="2">
    <source>
        <dbReference type="ARBA" id="ARBA00023125"/>
    </source>
</evidence>
<evidence type="ECO:0000256" key="5">
    <source>
        <dbReference type="SAM" id="MobiDB-lite"/>
    </source>
</evidence>
<dbReference type="PRINTS" id="PR00455">
    <property type="entry name" value="HTHTETR"/>
</dbReference>
<dbReference type="GO" id="GO:0003700">
    <property type="term" value="F:DNA-binding transcription factor activity"/>
    <property type="evidence" value="ECO:0007669"/>
    <property type="project" value="TreeGrafter"/>
</dbReference>
<dbReference type="InterPro" id="IPR001647">
    <property type="entry name" value="HTH_TetR"/>
</dbReference>
<feature type="DNA-binding region" description="H-T-H motif" evidence="4">
    <location>
        <begin position="166"/>
        <end position="185"/>
    </location>
</feature>
<evidence type="ECO:0000256" key="1">
    <source>
        <dbReference type="ARBA" id="ARBA00023015"/>
    </source>
</evidence>
<dbReference type="SUPFAM" id="SSF48498">
    <property type="entry name" value="Tetracyclin repressor-like, C-terminal domain"/>
    <property type="match status" value="1"/>
</dbReference>
<evidence type="ECO:0000313" key="8">
    <source>
        <dbReference type="Proteomes" id="UP000285961"/>
    </source>
</evidence>
<feature type="region of interest" description="Disordered" evidence="5">
    <location>
        <begin position="121"/>
        <end position="144"/>
    </location>
</feature>
<dbReference type="EMBL" id="QZKI01000110">
    <property type="protein sequence ID" value="RJP66972.1"/>
    <property type="molecule type" value="Genomic_DNA"/>
</dbReference>
<feature type="region of interest" description="Disordered" evidence="5">
    <location>
        <begin position="37"/>
        <end position="72"/>
    </location>
</feature>
<name>A0A419ET42_9BACT</name>
<keyword evidence="2 4" id="KW-0238">DNA-binding</keyword>
<evidence type="ECO:0000256" key="3">
    <source>
        <dbReference type="ARBA" id="ARBA00023163"/>
    </source>
</evidence>
<dbReference type="PANTHER" id="PTHR30055:SF234">
    <property type="entry name" value="HTH-TYPE TRANSCRIPTIONAL REGULATOR BETI"/>
    <property type="match status" value="1"/>
</dbReference>
<evidence type="ECO:0000313" key="7">
    <source>
        <dbReference type="EMBL" id="RJP66972.1"/>
    </source>
</evidence>
<sequence length="335" mass="37269">MWMSSSRSPRPSLFRNAAKRAQKSNCARNCSAICSMDIPSSRRQSPRKKNAPRANTPGRPPTRSGCASSPSAEASFQNVHASHFSLDNARRHSILSGLPKKTIVCFCVGCFNRILPLRPSSRERERRMASRSGNSSTAAAKRERNRRRILAAAEKLFYERGFSATPLREIIRQSGLSTTVFYSLFRSKRDLLVELILPLSDEINSGLNAAFRESADDGDPIEKAIRIALEVYARHRTLTKIYVSEAAAQNLDARSPLREVMERSRAIVTNQLSVGIAKGYFRPVDPTIFSYSFIAVINMHLYRWAVLGEITRKHMLAGAGPLAQVFQSGRVRAGG</sequence>
<proteinExistence type="predicted"/>
<feature type="compositionally biased region" description="Low complexity" evidence="5">
    <location>
        <begin position="1"/>
        <end position="12"/>
    </location>
</feature>
<dbReference type="Proteomes" id="UP000285961">
    <property type="component" value="Unassembled WGS sequence"/>
</dbReference>
<keyword evidence="1" id="KW-0805">Transcription regulation</keyword>
<evidence type="ECO:0000259" key="6">
    <source>
        <dbReference type="PROSITE" id="PS50977"/>
    </source>
</evidence>
<gene>
    <name evidence="7" type="ORF">C4532_15245</name>
</gene>
<protein>
    <submittedName>
        <fullName evidence="7">TetR/AcrR family transcriptional regulator</fullName>
    </submittedName>
</protein>
<organism evidence="7 8">
    <name type="scientific">Candidatus Abyssobacteria bacterium SURF_17</name>
    <dbReference type="NCBI Taxonomy" id="2093361"/>
    <lineage>
        <taxon>Bacteria</taxon>
        <taxon>Pseudomonadati</taxon>
        <taxon>Candidatus Hydrogenedentota</taxon>
        <taxon>Candidatus Abyssobacteria</taxon>
    </lineage>
</organism>
<dbReference type="PANTHER" id="PTHR30055">
    <property type="entry name" value="HTH-TYPE TRANSCRIPTIONAL REGULATOR RUTR"/>
    <property type="match status" value="1"/>
</dbReference>
<dbReference type="InterPro" id="IPR041490">
    <property type="entry name" value="KstR2_TetR_C"/>
</dbReference>
<dbReference type="InterPro" id="IPR009057">
    <property type="entry name" value="Homeodomain-like_sf"/>
</dbReference>
<dbReference type="Pfam" id="PF00440">
    <property type="entry name" value="TetR_N"/>
    <property type="match status" value="1"/>
</dbReference>
<dbReference type="InterPro" id="IPR050109">
    <property type="entry name" value="HTH-type_TetR-like_transc_reg"/>
</dbReference>